<evidence type="ECO:0000256" key="2">
    <source>
        <dbReference type="ARBA" id="ARBA00022989"/>
    </source>
</evidence>
<reference evidence="5 6" key="1">
    <citation type="submission" date="2019-09" db="EMBL/GenBank/DDBJ databases">
        <title>Distinct polysaccharide growth profiles of human intestinal Prevotella copri isolates.</title>
        <authorList>
            <person name="Fehlner-Peach H."/>
            <person name="Magnabosco C."/>
            <person name="Raghavan V."/>
            <person name="Scher J.U."/>
            <person name="Tett A."/>
            <person name="Cox L.M."/>
            <person name="Gottsegen C."/>
            <person name="Watters A."/>
            <person name="Wiltshire- Gordon J.D."/>
            <person name="Segata N."/>
            <person name="Bonneau R."/>
            <person name="Littman D.R."/>
        </authorList>
    </citation>
    <scope>NUCLEOTIDE SEQUENCE [LARGE SCALE GENOMIC DNA]</scope>
    <source>
        <strain evidence="6">iA622</strain>
    </source>
</reference>
<feature type="transmembrane region" description="Helical" evidence="4">
    <location>
        <begin position="222"/>
        <end position="241"/>
    </location>
</feature>
<dbReference type="Proteomes" id="UP000480425">
    <property type="component" value="Unassembled WGS sequence"/>
</dbReference>
<sequence>MDTQNTPIHIKLWHRDFWRLCFANLLLMTSVCMLIIGIPYFMTIEGYRYWQIGVVVGAYGFGLFLLGGFCSYLLQRYRRNRVCLVSICCVAISLVALYYLETFWNIKFGFGVLVATRVVQGAFLGLAQMALTSTLVIDTCESFQRTEANYITSWFARLSIATGPIIVWLVDDFSDMHLIFPVASLLALGAFVLVSLVKFPFKAPSEHLPLFSYDRFFLPQGIPLFINIVLILIGAGMYFAIPHNLTVYLMFLSGLLMAIVAEKYVFADADLKSQALVGLVLMGAAEFVSLNDQDFAVEVLVPLLLGMGIGVIGSRFLLFYIKLAKHCQRGTSTSSFFLAWEFGLSLGIAIGFMFLENAYKQVPGVNNVIFNPTVHEVLIPGMIFTGLSLVLYNFVVHPWYMKHRNR</sequence>
<feature type="transmembrane region" description="Helical" evidence="4">
    <location>
        <begin position="377"/>
        <end position="396"/>
    </location>
</feature>
<name>A0A6G1TVZ9_9BACT</name>
<dbReference type="InterPro" id="IPR052714">
    <property type="entry name" value="MFS_Exporter"/>
</dbReference>
<evidence type="ECO:0000256" key="4">
    <source>
        <dbReference type="SAM" id="Phobius"/>
    </source>
</evidence>
<protein>
    <submittedName>
        <fullName evidence="5">MFS transporter</fullName>
    </submittedName>
</protein>
<evidence type="ECO:0000313" key="6">
    <source>
        <dbReference type="Proteomes" id="UP000480425"/>
    </source>
</evidence>
<dbReference type="GO" id="GO:0022857">
    <property type="term" value="F:transmembrane transporter activity"/>
    <property type="evidence" value="ECO:0007669"/>
    <property type="project" value="InterPro"/>
</dbReference>
<feature type="transmembrane region" description="Helical" evidence="4">
    <location>
        <begin position="49"/>
        <end position="74"/>
    </location>
</feature>
<dbReference type="PANTHER" id="PTHR23531:SF1">
    <property type="entry name" value="QUINOLENE RESISTANCE PROTEIN NORA"/>
    <property type="match status" value="1"/>
</dbReference>
<organism evidence="5 6">
    <name type="scientific">Segatella copri</name>
    <dbReference type="NCBI Taxonomy" id="165179"/>
    <lineage>
        <taxon>Bacteria</taxon>
        <taxon>Pseudomonadati</taxon>
        <taxon>Bacteroidota</taxon>
        <taxon>Bacteroidia</taxon>
        <taxon>Bacteroidales</taxon>
        <taxon>Prevotellaceae</taxon>
        <taxon>Segatella</taxon>
    </lineage>
</organism>
<dbReference type="Gene3D" id="1.20.1250.20">
    <property type="entry name" value="MFS general substrate transporter like domains"/>
    <property type="match status" value="1"/>
</dbReference>
<feature type="transmembrane region" description="Helical" evidence="4">
    <location>
        <begin position="81"/>
        <end position="100"/>
    </location>
</feature>
<feature type="transmembrane region" description="Helical" evidence="4">
    <location>
        <begin position="335"/>
        <end position="355"/>
    </location>
</feature>
<feature type="transmembrane region" description="Helical" evidence="4">
    <location>
        <begin position="148"/>
        <end position="170"/>
    </location>
</feature>
<gene>
    <name evidence="5" type="ORF">F7D73_00590</name>
</gene>
<feature type="transmembrane region" description="Helical" evidence="4">
    <location>
        <begin position="303"/>
        <end position="323"/>
    </location>
</feature>
<dbReference type="OrthoDB" id="1067151at2"/>
<dbReference type="Pfam" id="PF07690">
    <property type="entry name" value="MFS_1"/>
    <property type="match status" value="1"/>
</dbReference>
<dbReference type="PANTHER" id="PTHR23531">
    <property type="entry name" value="QUINOLENE RESISTANCE PROTEIN NORA"/>
    <property type="match status" value="1"/>
</dbReference>
<evidence type="ECO:0000313" key="5">
    <source>
        <dbReference type="EMBL" id="MQN79482.1"/>
    </source>
</evidence>
<feature type="transmembrane region" description="Helical" evidence="4">
    <location>
        <begin position="21"/>
        <end position="43"/>
    </location>
</feature>
<dbReference type="EMBL" id="VZCB01000005">
    <property type="protein sequence ID" value="MQN79482.1"/>
    <property type="molecule type" value="Genomic_DNA"/>
</dbReference>
<dbReference type="RefSeq" id="WP_153121808.1">
    <property type="nucleotide sequence ID" value="NZ_VZCB01000005.1"/>
</dbReference>
<comment type="caution">
    <text evidence="5">The sequence shown here is derived from an EMBL/GenBank/DDBJ whole genome shotgun (WGS) entry which is preliminary data.</text>
</comment>
<accession>A0A6G1TVZ9</accession>
<evidence type="ECO:0000256" key="3">
    <source>
        <dbReference type="ARBA" id="ARBA00023136"/>
    </source>
</evidence>
<keyword evidence="1 4" id="KW-0812">Transmembrane</keyword>
<proteinExistence type="predicted"/>
<keyword evidence="2 4" id="KW-1133">Transmembrane helix</keyword>
<dbReference type="InterPro" id="IPR036259">
    <property type="entry name" value="MFS_trans_sf"/>
</dbReference>
<dbReference type="SUPFAM" id="SSF103473">
    <property type="entry name" value="MFS general substrate transporter"/>
    <property type="match status" value="1"/>
</dbReference>
<evidence type="ECO:0000256" key="1">
    <source>
        <dbReference type="ARBA" id="ARBA00022692"/>
    </source>
</evidence>
<dbReference type="AlphaFoldDB" id="A0A6G1TVZ9"/>
<dbReference type="InterPro" id="IPR011701">
    <property type="entry name" value="MFS"/>
</dbReference>
<keyword evidence="3 4" id="KW-0472">Membrane</keyword>
<feature type="transmembrane region" description="Helical" evidence="4">
    <location>
        <begin position="176"/>
        <end position="201"/>
    </location>
</feature>